<reference evidence="3 4" key="1">
    <citation type="submission" date="2017-09" db="EMBL/GenBank/DDBJ databases">
        <title>Depth-based differentiation of microbial function through sediment-hosted aquifers and enrichment of novel symbionts in the deep terrestrial subsurface.</title>
        <authorList>
            <person name="Probst A.J."/>
            <person name="Ladd B."/>
            <person name="Jarett J.K."/>
            <person name="Geller-Mcgrath D.E."/>
            <person name="Sieber C.M."/>
            <person name="Emerson J.B."/>
            <person name="Anantharaman K."/>
            <person name="Thomas B.C."/>
            <person name="Malmstrom R."/>
            <person name="Stieglmeier M."/>
            <person name="Klingl A."/>
            <person name="Woyke T."/>
            <person name="Ryan C.M."/>
            <person name="Banfield J.F."/>
        </authorList>
    </citation>
    <scope>NUCLEOTIDE SEQUENCE [LARGE SCALE GENOMIC DNA]</scope>
    <source>
        <strain evidence="3">CG10_big_fil_rev_8_21_14_0_10_50_13</strain>
    </source>
</reference>
<dbReference type="AlphaFoldDB" id="A0A2H0RGS1"/>
<organism evidence="3 4">
    <name type="scientific">Candidatus Vogelbacteria bacterium CG10_big_fil_rev_8_21_14_0_10_50_13</name>
    <dbReference type="NCBI Taxonomy" id="1975044"/>
    <lineage>
        <taxon>Bacteria</taxon>
        <taxon>Candidatus Vogeliibacteriota</taxon>
    </lineage>
</organism>
<dbReference type="Pfam" id="PF13579">
    <property type="entry name" value="Glyco_trans_4_4"/>
    <property type="match status" value="1"/>
</dbReference>
<protein>
    <recommendedName>
        <fullName evidence="5">Glycosyl transferase family 1 domain-containing protein</fullName>
    </recommendedName>
</protein>
<proteinExistence type="predicted"/>
<dbReference type="InterPro" id="IPR050194">
    <property type="entry name" value="Glycosyltransferase_grp1"/>
</dbReference>
<dbReference type="Pfam" id="PF00534">
    <property type="entry name" value="Glycos_transf_1"/>
    <property type="match status" value="1"/>
</dbReference>
<evidence type="ECO:0000313" key="4">
    <source>
        <dbReference type="Proteomes" id="UP000230906"/>
    </source>
</evidence>
<feature type="domain" description="Glycosyltransferase subfamily 4-like N-terminal" evidence="2">
    <location>
        <begin position="17"/>
        <end position="175"/>
    </location>
</feature>
<evidence type="ECO:0000313" key="3">
    <source>
        <dbReference type="EMBL" id="PIR45657.1"/>
    </source>
</evidence>
<dbReference type="InterPro" id="IPR001296">
    <property type="entry name" value="Glyco_trans_1"/>
</dbReference>
<dbReference type="CDD" id="cd03801">
    <property type="entry name" value="GT4_PimA-like"/>
    <property type="match status" value="1"/>
</dbReference>
<gene>
    <name evidence="3" type="ORF">COV09_00235</name>
</gene>
<dbReference type="GO" id="GO:0016757">
    <property type="term" value="F:glycosyltransferase activity"/>
    <property type="evidence" value="ECO:0007669"/>
    <property type="project" value="InterPro"/>
</dbReference>
<comment type="caution">
    <text evidence="3">The sequence shown here is derived from an EMBL/GenBank/DDBJ whole genome shotgun (WGS) entry which is preliminary data.</text>
</comment>
<dbReference type="InterPro" id="IPR028098">
    <property type="entry name" value="Glyco_trans_4-like_N"/>
</dbReference>
<accession>A0A2H0RGS1</accession>
<feature type="domain" description="Glycosyl transferase family 1" evidence="1">
    <location>
        <begin position="202"/>
        <end position="342"/>
    </location>
</feature>
<evidence type="ECO:0000259" key="2">
    <source>
        <dbReference type="Pfam" id="PF13579"/>
    </source>
</evidence>
<name>A0A2H0RGS1_9BACT</name>
<dbReference type="PANTHER" id="PTHR45947">
    <property type="entry name" value="SULFOQUINOVOSYL TRANSFERASE SQD2"/>
    <property type="match status" value="1"/>
</dbReference>
<dbReference type="Gene3D" id="3.40.50.2000">
    <property type="entry name" value="Glycogen Phosphorylase B"/>
    <property type="match status" value="2"/>
</dbReference>
<dbReference type="SUPFAM" id="SSF53756">
    <property type="entry name" value="UDP-Glycosyltransferase/glycogen phosphorylase"/>
    <property type="match status" value="1"/>
</dbReference>
<sequence length="378" mass="42132">MAKRVLIYSPAYLPLVGGAELAVKELTDRLPDYNFDLVTAKIKPGLPKEEQIGRVMVYRLGLGWNLDKVWLALTGGRFGCQLHRHNNYHLVWSIMASYSGLAALNFKNRHNEVPLFLTLQEGDDLVVVERKMKLAGRRFRQLFAKADYVQTISHYLAQWARRMGAIAKIEVVPNGVDLRTFDCQQQKLGHPVSKWTPGVQVDIFTASRLVYKNGLDDLIKSLKFLPEDVNLRIAGAGPEETRLKDLVKELALDTRVNFLGSLSSKQVAEELARASVFARPSRSEGLGNSFLEAMAAGVPVVGTLVGGIPDFLAPGESGFAAEPDNPESIADQIKFILDPANQEKVWQVVNHARALVKQQYDWDKIALQIKEIFASLIE</sequence>
<evidence type="ECO:0000259" key="1">
    <source>
        <dbReference type="Pfam" id="PF00534"/>
    </source>
</evidence>
<evidence type="ECO:0008006" key="5">
    <source>
        <dbReference type="Google" id="ProtNLM"/>
    </source>
</evidence>
<dbReference type="PANTHER" id="PTHR45947:SF14">
    <property type="entry name" value="SLL1723 PROTEIN"/>
    <property type="match status" value="1"/>
</dbReference>
<dbReference type="Proteomes" id="UP000230906">
    <property type="component" value="Unassembled WGS sequence"/>
</dbReference>
<dbReference type="EMBL" id="PCYJ01000005">
    <property type="protein sequence ID" value="PIR45657.1"/>
    <property type="molecule type" value="Genomic_DNA"/>
</dbReference>